<evidence type="ECO:0000256" key="9">
    <source>
        <dbReference type="SAM" id="Phobius"/>
    </source>
</evidence>
<dbReference type="PANTHER" id="PTHR48022">
    <property type="entry name" value="PLASTIDIC GLUCOSE TRANSPORTER 4"/>
    <property type="match status" value="1"/>
</dbReference>
<dbReference type="AlphaFoldDB" id="A0A0B7KGL9"/>
<dbReference type="InterPro" id="IPR036259">
    <property type="entry name" value="MFS_trans_sf"/>
</dbReference>
<dbReference type="FunFam" id="1.20.1250.20:FF:000078">
    <property type="entry name" value="MFS maltose transporter, putative"/>
    <property type="match status" value="1"/>
</dbReference>
<organism evidence="11">
    <name type="scientific">Bionectria ochroleuca</name>
    <name type="common">Gliocladium roseum</name>
    <dbReference type="NCBI Taxonomy" id="29856"/>
    <lineage>
        <taxon>Eukaryota</taxon>
        <taxon>Fungi</taxon>
        <taxon>Dikarya</taxon>
        <taxon>Ascomycota</taxon>
        <taxon>Pezizomycotina</taxon>
        <taxon>Sordariomycetes</taxon>
        <taxon>Hypocreomycetidae</taxon>
        <taxon>Hypocreales</taxon>
        <taxon>Bionectriaceae</taxon>
        <taxon>Clonostachys</taxon>
    </lineage>
</organism>
<evidence type="ECO:0000256" key="8">
    <source>
        <dbReference type="SAM" id="MobiDB-lite"/>
    </source>
</evidence>
<keyword evidence="6 9" id="KW-0472">Membrane</keyword>
<protein>
    <recommendedName>
        <fullName evidence="10">Major facilitator superfamily (MFS) profile domain-containing protein</fullName>
    </recommendedName>
</protein>
<feature type="transmembrane region" description="Helical" evidence="9">
    <location>
        <begin position="162"/>
        <end position="184"/>
    </location>
</feature>
<dbReference type="InterPro" id="IPR050360">
    <property type="entry name" value="MFS_Sugar_Transporters"/>
</dbReference>
<dbReference type="PROSITE" id="PS00217">
    <property type="entry name" value="SUGAR_TRANSPORT_2"/>
    <property type="match status" value="1"/>
</dbReference>
<evidence type="ECO:0000256" key="2">
    <source>
        <dbReference type="ARBA" id="ARBA00010992"/>
    </source>
</evidence>
<feature type="transmembrane region" description="Helical" evidence="9">
    <location>
        <begin position="358"/>
        <end position="375"/>
    </location>
</feature>
<feature type="region of interest" description="Disordered" evidence="8">
    <location>
        <begin position="1"/>
        <end position="24"/>
    </location>
</feature>
<dbReference type="Pfam" id="PF00083">
    <property type="entry name" value="Sugar_tr"/>
    <property type="match status" value="1"/>
</dbReference>
<feature type="transmembrane region" description="Helical" evidence="9">
    <location>
        <begin position="317"/>
        <end position="338"/>
    </location>
</feature>
<evidence type="ECO:0000256" key="7">
    <source>
        <dbReference type="RuleBase" id="RU003346"/>
    </source>
</evidence>
<dbReference type="EMBL" id="CDPU01000043">
    <property type="protein sequence ID" value="CEO54582.1"/>
    <property type="molecule type" value="Genomic_DNA"/>
</dbReference>
<dbReference type="InterPro" id="IPR003663">
    <property type="entry name" value="Sugar/inositol_transpt"/>
</dbReference>
<name>A0A0B7KGL9_BIOOC</name>
<feature type="transmembrane region" description="Helical" evidence="9">
    <location>
        <begin position="412"/>
        <end position="433"/>
    </location>
</feature>
<dbReference type="InterPro" id="IPR020846">
    <property type="entry name" value="MFS_dom"/>
</dbReference>
<evidence type="ECO:0000256" key="3">
    <source>
        <dbReference type="ARBA" id="ARBA00022448"/>
    </source>
</evidence>
<feature type="transmembrane region" description="Helical" evidence="9">
    <location>
        <begin position="196"/>
        <end position="219"/>
    </location>
</feature>
<comment type="similarity">
    <text evidence="2 7">Belongs to the major facilitator superfamily. Sugar transporter (TC 2.A.1.1) family.</text>
</comment>
<evidence type="ECO:0000256" key="6">
    <source>
        <dbReference type="ARBA" id="ARBA00023136"/>
    </source>
</evidence>
<feature type="transmembrane region" description="Helical" evidence="9">
    <location>
        <begin position="445"/>
        <end position="467"/>
    </location>
</feature>
<gene>
    <name evidence="11" type="ORF">BN869_000010640_1</name>
</gene>
<dbReference type="GO" id="GO:0016020">
    <property type="term" value="C:membrane"/>
    <property type="evidence" value="ECO:0007669"/>
    <property type="project" value="UniProtKB-SubCell"/>
</dbReference>
<feature type="domain" description="Major facilitator superfamily (MFS) profile" evidence="10">
    <location>
        <begin position="62"/>
        <end position="502"/>
    </location>
</feature>
<evidence type="ECO:0000256" key="1">
    <source>
        <dbReference type="ARBA" id="ARBA00004141"/>
    </source>
</evidence>
<reference evidence="11" key="1">
    <citation type="submission" date="2015-01" db="EMBL/GenBank/DDBJ databases">
        <authorList>
            <person name="Durling Mikael"/>
        </authorList>
    </citation>
    <scope>NUCLEOTIDE SEQUENCE</scope>
</reference>
<dbReference type="Gene3D" id="1.20.1250.20">
    <property type="entry name" value="MFS general substrate transporter like domains"/>
    <property type="match status" value="1"/>
</dbReference>
<dbReference type="GO" id="GO:0005351">
    <property type="term" value="F:carbohydrate:proton symporter activity"/>
    <property type="evidence" value="ECO:0007669"/>
    <property type="project" value="TreeGrafter"/>
</dbReference>
<accession>A0A0B7KGL9</accession>
<proteinExistence type="inferred from homology"/>
<evidence type="ECO:0000256" key="4">
    <source>
        <dbReference type="ARBA" id="ARBA00022692"/>
    </source>
</evidence>
<comment type="subcellular location">
    <subcellularLocation>
        <location evidence="1">Membrane</location>
        <topology evidence="1">Multi-pass membrane protein</topology>
    </subcellularLocation>
</comment>
<dbReference type="NCBIfam" id="TIGR00879">
    <property type="entry name" value="SP"/>
    <property type="match status" value="1"/>
</dbReference>
<feature type="transmembrane region" description="Helical" evidence="9">
    <location>
        <begin position="138"/>
        <end position="156"/>
    </location>
</feature>
<keyword evidence="5 9" id="KW-1133">Transmembrane helix</keyword>
<dbReference type="PROSITE" id="PS50850">
    <property type="entry name" value="MFS"/>
    <property type="match status" value="1"/>
</dbReference>
<dbReference type="InterPro" id="IPR005829">
    <property type="entry name" value="Sugar_transporter_CS"/>
</dbReference>
<feature type="transmembrane region" description="Helical" evidence="9">
    <location>
        <begin position="225"/>
        <end position="248"/>
    </location>
</feature>
<feature type="transmembrane region" description="Helical" evidence="9">
    <location>
        <begin position="380"/>
        <end position="400"/>
    </location>
</feature>
<dbReference type="SUPFAM" id="SSF103473">
    <property type="entry name" value="MFS general substrate transporter"/>
    <property type="match status" value="1"/>
</dbReference>
<dbReference type="PANTHER" id="PTHR48022:SF2">
    <property type="entry name" value="PLASTIDIC GLUCOSE TRANSPORTER 4"/>
    <property type="match status" value="1"/>
</dbReference>
<feature type="transmembrane region" description="Helical" evidence="9">
    <location>
        <begin position="479"/>
        <end position="496"/>
    </location>
</feature>
<keyword evidence="4 9" id="KW-0812">Transmembrane</keyword>
<dbReference type="InterPro" id="IPR005828">
    <property type="entry name" value="MFS_sugar_transport-like"/>
</dbReference>
<evidence type="ECO:0000313" key="11">
    <source>
        <dbReference type="EMBL" id="CEO54582.1"/>
    </source>
</evidence>
<evidence type="ECO:0000259" key="10">
    <source>
        <dbReference type="PROSITE" id="PS50850"/>
    </source>
</evidence>
<evidence type="ECO:0000256" key="5">
    <source>
        <dbReference type="ARBA" id="ARBA00022989"/>
    </source>
</evidence>
<feature type="transmembrane region" description="Helical" evidence="9">
    <location>
        <begin position="105"/>
        <end position="126"/>
    </location>
</feature>
<keyword evidence="3 7" id="KW-0813">Transport</keyword>
<sequence>MTKGPETILSEVNDPSDVSQSRRRTNIGVNAQLARDAQTAANAEKSMTLWEGMKAYPKAAGWSVVISLATTMDGYDTGFLGALLGLPAFNKKFGSLYNGEYVVPASWQGAVTNSSSIGIFIGVLMNGWLTEKVGHRKILLYCYVLLTALIFIPFFAPSLGVLVAGEILCGLCWGQFSITAATYASEVCPLPLRPYLTSYINITWIFGQLIAACVMRGVSGLDSEWAYKIPFAIQWVWPVPLFISVLFAPESPWWLVRQDRLDEAEAALERLVTKNSNVDTKDTIAMMVHTNQLEESVETGTSYIDCFRGTDRRRTEIACMAWATQVFFGLPITSYQVYFLEQIGMPTDQAFNFNIGNRIIAMAGTSLSWVMLSYFGRRTIYMMGITANVTLLLCIGFSSLSSTDGAMWAQSVLLISWPFFTSITVGSVAFSIVSEVGSTRLRAKTIALARNTFNGLNIIWGAAMPYLFNPKEANLKGKAAFIFAFTGSLCFVYVFFRLPEMKGRTFEELDILFTNKVKARDFKNTVVNAYQENLDKTNLHTAEH</sequence>